<feature type="compositionally biased region" description="Low complexity" evidence="1">
    <location>
        <begin position="301"/>
        <end position="312"/>
    </location>
</feature>
<keyword evidence="4" id="KW-1185">Reference proteome</keyword>
<feature type="domain" description="DUF6777" evidence="2">
    <location>
        <begin position="70"/>
        <end position="232"/>
    </location>
</feature>
<dbReference type="EMBL" id="BAABJV010000017">
    <property type="protein sequence ID" value="GAA4791507.1"/>
    <property type="molecule type" value="Genomic_DNA"/>
</dbReference>
<dbReference type="Proteomes" id="UP001501147">
    <property type="component" value="Unassembled WGS sequence"/>
</dbReference>
<feature type="compositionally biased region" description="Low complexity" evidence="1">
    <location>
        <begin position="255"/>
        <end position="280"/>
    </location>
</feature>
<gene>
    <name evidence="3" type="ORF">GCM10023329_49190</name>
</gene>
<proteinExistence type="predicted"/>
<feature type="region of interest" description="Disordered" evidence="1">
    <location>
        <begin position="226"/>
        <end position="323"/>
    </location>
</feature>
<feature type="region of interest" description="Disordered" evidence="1">
    <location>
        <begin position="35"/>
        <end position="77"/>
    </location>
</feature>
<evidence type="ECO:0000259" key="2">
    <source>
        <dbReference type="Pfam" id="PF20568"/>
    </source>
</evidence>
<sequence>MLACVVVAAVVLAVVLTRPGGGGDGESEVFLQAASTSGPDPFTESTAEDASPEPAASPGGADPSASGGTRAVRGSAPGLYGGTRDVASCDVERQITALTGDAAKNRAFADAQDIAPDTVPQYLRSLTPVQLRMDTRVTNHGYRDGAATPYQAVLQSGTAVLVDDRGVPRVRCACGNPLAPPVAQDSAPKPVGTAWPGYRASQVVVVEPSVTVVNVFVLYDAETDGWIARPAGDTGGTDEPTAPPEEGVSPSPSDGTSPPASESPGTGEPSSEPPAQESPSGEPPAEEPPSEAPPPEPPAEESPQAPDQSAPAPDAPREPASPA</sequence>
<evidence type="ECO:0000313" key="3">
    <source>
        <dbReference type="EMBL" id="GAA4791507.1"/>
    </source>
</evidence>
<evidence type="ECO:0000256" key="1">
    <source>
        <dbReference type="SAM" id="MobiDB-lite"/>
    </source>
</evidence>
<accession>A0ABP9B7E7</accession>
<dbReference type="Pfam" id="PF20568">
    <property type="entry name" value="DUF6777"/>
    <property type="match status" value="1"/>
</dbReference>
<protein>
    <recommendedName>
        <fullName evidence="2">DUF6777 domain-containing protein</fullName>
    </recommendedName>
</protein>
<dbReference type="InterPro" id="IPR046704">
    <property type="entry name" value="DUF6777"/>
</dbReference>
<evidence type="ECO:0000313" key="4">
    <source>
        <dbReference type="Proteomes" id="UP001501147"/>
    </source>
</evidence>
<name>A0ABP9B7E7_9ACTN</name>
<comment type="caution">
    <text evidence="3">The sequence shown here is derived from an EMBL/GenBank/DDBJ whole genome shotgun (WGS) entry which is preliminary data.</text>
</comment>
<organism evidence="3 4">
    <name type="scientific">Streptomyces sanyensis</name>
    <dbReference type="NCBI Taxonomy" id="568869"/>
    <lineage>
        <taxon>Bacteria</taxon>
        <taxon>Bacillati</taxon>
        <taxon>Actinomycetota</taxon>
        <taxon>Actinomycetes</taxon>
        <taxon>Kitasatosporales</taxon>
        <taxon>Streptomycetaceae</taxon>
        <taxon>Streptomyces</taxon>
    </lineage>
</organism>
<reference evidence="4" key="1">
    <citation type="journal article" date="2019" name="Int. J. Syst. Evol. Microbiol.">
        <title>The Global Catalogue of Microorganisms (GCM) 10K type strain sequencing project: providing services to taxonomists for standard genome sequencing and annotation.</title>
        <authorList>
            <consortium name="The Broad Institute Genomics Platform"/>
            <consortium name="The Broad Institute Genome Sequencing Center for Infectious Disease"/>
            <person name="Wu L."/>
            <person name="Ma J."/>
        </authorList>
    </citation>
    <scope>NUCLEOTIDE SEQUENCE [LARGE SCALE GENOMIC DNA]</scope>
    <source>
        <strain evidence="4">JCM 18324</strain>
    </source>
</reference>
<feature type="compositionally biased region" description="Low complexity" evidence="1">
    <location>
        <begin position="52"/>
        <end position="68"/>
    </location>
</feature>